<evidence type="ECO:0000313" key="3">
    <source>
        <dbReference type="EMBL" id="BCJ91746.1"/>
    </source>
</evidence>
<keyword evidence="4" id="KW-1185">Reference proteome</keyword>
<dbReference type="InterPro" id="IPR044038">
    <property type="entry name" value="dATP/dGTP_diPOhydrolase_N"/>
</dbReference>
<gene>
    <name evidence="3" type="ORF">IZ6_24810</name>
</gene>
<protein>
    <recommendedName>
        <fullName evidence="2">dATP/dGTP diphosphohydrolase N-terminal domain-containing protein</fullName>
    </recommendedName>
</protein>
<feature type="compositionally biased region" description="Basic and acidic residues" evidence="1">
    <location>
        <begin position="108"/>
        <end position="120"/>
    </location>
</feature>
<dbReference type="AlphaFoldDB" id="A0A6S6QQD5"/>
<feature type="domain" description="dATP/dGTP diphosphohydrolase N-terminal" evidence="2">
    <location>
        <begin position="3"/>
        <end position="109"/>
    </location>
</feature>
<evidence type="ECO:0000313" key="4">
    <source>
        <dbReference type="Proteomes" id="UP000515317"/>
    </source>
</evidence>
<proteinExistence type="predicted"/>
<accession>A0A6S6QQD5</accession>
<evidence type="ECO:0000259" key="2">
    <source>
        <dbReference type="Pfam" id="PF18909"/>
    </source>
</evidence>
<dbReference type="RefSeq" id="WP_222875370.1">
    <property type="nucleotide sequence ID" value="NZ_AP023361.1"/>
</dbReference>
<evidence type="ECO:0000256" key="1">
    <source>
        <dbReference type="SAM" id="MobiDB-lite"/>
    </source>
</evidence>
<dbReference type="Pfam" id="PF18909">
    <property type="entry name" value="dGTP_diPhyd_N"/>
    <property type="match status" value="1"/>
</dbReference>
<dbReference type="KEGG" id="tso:IZ6_24810"/>
<feature type="region of interest" description="Disordered" evidence="1">
    <location>
        <begin position="108"/>
        <end position="161"/>
    </location>
</feature>
<organism evidence="3 4">
    <name type="scientific">Terrihabitans soli</name>
    <dbReference type="NCBI Taxonomy" id="708113"/>
    <lineage>
        <taxon>Bacteria</taxon>
        <taxon>Pseudomonadati</taxon>
        <taxon>Pseudomonadota</taxon>
        <taxon>Alphaproteobacteria</taxon>
        <taxon>Hyphomicrobiales</taxon>
        <taxon>Terrihabitans</taxon>
    </lineage>
</organism>
<feature type="compositionally biased region" description="Pro residues" evidence="1">
    <location>
        <begin position="125"/>
        <end position="139"/>
    </location>
</feature>
<dbReference type="Proteomes" id="UP000515317">
    <property type="component" value="Chromosome"/>
</dbReference>
<name>A0A6S6QQD5_9HYPH</name>
<reference evidence="3 4" key="1">
    <citation type="submission" date="2020-08" db="EMBL/GenBank/DDBJ databases">
        <title>Genome sequence of Rhizobiales bacterium strain IZ6.</title>
        <authorList>
            <person name="Nakai R."/>
            <person name="Naganuma T."/>
        </authorList>
    </citation>
    <scope>NUCLEOTIDE SEQUENCE [LARGE SCALE GENOMIC DNA]</scope>
    <source>
        <strain evidence="3 4">IZ6</strain>
    </source>
</reference>
<sequence length="161" mass="17877">MTEKALRHNAGKIKMSYAPACLSRAAARGFQYGAEFKPNPYPRDNWRKGFPFSDVINSFTRHLDAWREGEDIDPETAEAGHPLNHLDLMACNLAMLIDMVERGVGVDDRSRFKKTPKDYGLDGPQSPPAAPAPEAPPYRPVTGIPEELPPLPESFVPVQVH</sequence>
<dbReference type="EMBL" id="AP023361">
    <property type="protein sequence ID" value="BCJ91746.1"/>
    <property type="molecule type" value="Genomic_DNA"/>
</dbReference>